<dbReference type="Proteomes" id="UP000245368">
    <property type="component" value="Chromosome"/>
</dbReference>
<accession>A0A2Z3JGJ2</accession>
<dbReference type="REBASE" id="252738">
    <property type="entry name" value="Dsp17MrrP"/>
</dbReference>
<dbReference type="OrthoDB" id="5678128at2"/>
<dbReference type="GO" id="GO:0004519">
    <property type="term" value="F:endonuclease activity"/>
    <property type="evidence" value="ECO:0007669"/>
    <property type="project" value="UniProtKB-KW"/>
</dbReference>
<reference evidence="2 3" key="1">
    <citation type="submission" date="2018-05" db="EMBL/GenBank/DDBJ databases">
        <title>Complete Genome Sequence of Deinococcus sp. strain 17bor-2.</title>
        <authorList>
            <person name="Srinivasan S."/>
        </authorList>
    </citation>
    <scope>NUCLEOTIDE SEQUENCE [LARGE SCALE GENOMIC DNA]</scope>
    <source>
        <strain evidence="2 3">17bor-2</strain>
    </source>
</reference>
<evidence type="ECO:0000313" key="2">
    <source>
        <dbReference type="EMBL" id="AWN24277.1"/>
    </source>
</evidence>
<name>A0A2Z3JGJ2_9DEIO</name>
<keyword evidence="2" id="KW-0378">Hydrolase</keyword>
<dbReference type="KEGG" id="dez:DKM44_14425"/>
<sequence length="310" mass="34792">MRLFVGVTDGDWFRFLAAQPGLEEVNFWRPSGKPFQALREGELFLFKLHSPHNFIVGGGFFTRAIALPVSLAWDAFGTSNGADTLEAVQRRVASYRRVPYDPYANPEITCILLAEPFFFPREQWFPVPESFKLNIVAGKGYNTDDPEGRALFDQVTERLSLRVNSAAPATLAAIESPRYGQPQLVRPRLGQGAFRALVTEAYGRRCAITGEKTLPVLEAAHVQPYARGGPHAIDNGLLLRSDIHRLYDLGYVTIEPQERRLLVSSRIRSEFHNGKHYYALEGQPLAQPQPGFPAVSSERLIYHAEHVFRG</sequence>
<proteinExistence type="predicted"/>
<keyword evidence="3" id="KW-1185">Reference proteome</keyword>
<evidence type="ECO:0000313" key="3">
    <source>
        <dbReference type="Proteomes" id="UP000245368"/>
    </source>
</evidence>
<dbReference type="AlphaFoldDB" id="A0A2Z3JGJ2"/>
<evidence type="ECO:0000259" key="1">
    <source>
        <dbReference type="Pfam" id="PF13391"/>
    </source>
</evidence>
<protein>
    <submittedName>
        <fullName evidence="2">Restriction endonuclease</fullName>
    </submittedName>
</protein>
<dbReference type="CDD" id="cd00085">
    <property type="entry name" value="HNHc"/>
    <property type="match status" value="1"/>
</dbReference>
<keyword evidence="2" id="KW-0540">Nuclease</keyword>
<dbReference type="EMBL" id="CP029494">
    <property type="protein sequence ID" value="AWN24277.1"/>
    <property type="molecule type" value="Genomic_DNA"/>
</dbReference>
<keyword evidence="2" id="KW-0255">Endonuclease</keyword>
<dbReference type="RefSeq" id="WP_109828002.1">
    <property type="nucleotide sequence ID" value="NZ_CP029494.1"/>
</dbReference>
<gene>
    <name evidence="2" type="ORF">DKM44_14425</name>
</gene>
<feature type="domain" description="HNH nuclease" evidence="1">
    <location>
        <begin position="206"/>
        <end position="255"/>
    </location>
</feature>
<organism evidence="2 3">
    <name type="scientific">Deinococcus irradiatisoli</name>
    <dbReference type="NCBI Taxonomy" id="2202254"/>
    <lineage>
        <taxon>Bacteria</taxon>
        <taxon>Thermotogati</taxon>
        <taxon>Deinococcota</taxon>
        <taxon>Deinococci</taxon>
        <taxon>Deinococcales</taxon>
        <taxon>Deinococcaceae</taxon>
        <taxon>Deinococcus</taxon>
    </lineage>
</organism>
<dbReference type="InterPro" id="IPR003615">
    <property type="entry name" value="HNH_nuc"/>
</dbReference>
<dbReference type="Pfam" id="PF13391">
    <property type="entry name" value="HNH_2"/>
    <property type="match status" value="1"/>
</dbReference>